<dbReference type="EMBL" id="JAYMYS010000003">
    <property type="protein sequence ID" value="KAK7400966.1"/>
    <property type="molecule type" value="Genomic_DNA"/>
</dbReference>
<dbReference type="Gene3D" id="3.40.50.300">
    <property type="entry name" value="P-loop containing nucleotide triphosphate hydrolases"/>
    <property type="match status" value="1"/>
</dbReference>
<accession>A0AAN9SNN6</accession>
<keyword evidence="4" id="KW-1185">Reference proteome</keyword>
<dbReference type="Proteomes" id="UP001386955">
    <property type="component" value="Unassembled WGS sequence"/>
</dbReference>
<dbReference type="AlphaFoldDB" id="A0AAN9SNN6"/>
<gene>
    <name evidence="3" type="ORF">VNO78_12275</name>
</gene>
<evidence type="ECO:0000256" key="1">
    <source>
        <dbReference type="ARBA" id="ARBA00022821"/>
    </source>
</evidence>
<dbReference type="Pfam" id="PF00931">
    <property type="entry name" value="NB-ARC"/>
    <property type="match status" value="1"/>
</dbReference>
<dbReference type="GO" id="GO:0043531">
    <property type="term" value="F:ADP binding"/>
    <property type="evidence" value="ECO:0007669"/>
    <property type="project" value="InterPro"/>
</dbReference>
<dbReference type="SUPFAM" id="SSF52540">
    <property type="entry name" value="P-loop containing nucleoside triphosphate hydrolases"/>
    <property type="match status" value="1"/>
</dbReference>
<dbReference type="InterPro" id="IPR002182">
    <property type="entry name" value="NB-ARC"/>
</dbReference>
<comment type="caution">
    <text evidence="3">The sequence shown here is derived from an EMBL/GenBank/DDBJ whole genome shotgun (WGS) entry which is preliminary data.</text>
</comment>
<dbReference type="InterPro" id="IPR050905">
    <property type="entry name" value="Plant_NBS-LRR"/>
</dbReference>
<organism evidence="3 4">
    <name type="scientific">Psophocarpus tetragonolobus</name>
    <name type="common">Winged bean</name>
    <name type="synonym">Dolichos tetragonolobus</name>
    <dbReference type="NCBI Taxonomy" id="3891"/>
    <lineage>
        <taxon>Eukaryota</taxon>
        <taxon>Viridiplantae</taxon>
        <taxon>Streptophyta</taxon>
        <taxon>Embryophyta</taxon>
        <taxon>Tracheophyta</taxon>
        <taxon>Spermatophyta</taxon>
        <taxon>Magnoliopsida</taxon>
        <taxon>eudicotyledons</taxon>
        <taxon>Gunneridae</taxon>
        <taxon>Pentapetalae</taxon>
        <taxon>rosids</taxon>
        <taxon>fabids</taxon>
        <taxon>Fabales</taxon>
        <taxon>Fabaceae</taxon>
        <taxon>Papilionoideae</taxon>
        <taxon>50 kb inversion clade</taxon>
        <taxon>NPAAA clade</taxon>
        <taxon>indigoferoid/millettioid clade</taxon>
        <taxon>Phaseoleae</taxon>
        <taxon>Psophocarpus</taxon>
    </lineage>
</organism>
<feature type="domain" description="NB-ARC" evidence="2">
    <location>
        <begin position="4"/>
        <end position="69"/>
    </location>
</feature>
<protein>
    <recommendedName>
        <fullName evidence="2">NB-ARC domain-containing protein</fullName>
    </recommendedName>
</protein>
<proteinExistence type="predicted"/>
<evidence type="ECO:0000259" key="2">
    <source>
        <dbReference type="Pfam" id="PF00931"/>
    </source>
</evidence>
<name>A0AAN9SNN6_PSOTE</name>
<dbReference type="PANTHER" id="PTHR33463:SF105">
    <property type="entry name" value="AND NB-ARC DOMAIN DISEASE RESISTANCE PROTEIN, PUTATIVE-RELATED"/>
    <property type="match status" value="1"/>
</dbReference>
<keyword evidence="1" id="KW-0611">Plant defense</keyword>
<evidence type="ECO:0000313" key="4">
    <source>
        <dbReference type="Proteomes" id="UP001386955"/>
    </source>
</evidence>
<dbReference type="InterPro" id="IPR027417">
    <property type="entry name" value="P-loop_NTPase"/>
</dbReference>
<sequence>MEALKDDEVSMIRLYGMEGCGKTILTMDVRNKVEADHIFYEVMIVSVSSTVEVGKIQEKIATHRISENENKTLECALENDVTLQHNSMRYLCCEKVPNELDYSNLELLYLYTNLDVSDGTFEGMRDAAQRYWRLCNDWITIIDAIAESCSFCIPVYSSIRTAQWAVGYEH</sequence>
<evidence type="ECO:0000313" key="3">
    <source>
        <dbReference type="EMBL" id="KAK7400966.1"/>
    </source>
</evidence>
<reference evidence="3 4" key="1">
    <citation type="submission" date="2024-01" db="EMBL/GenBank/DDBJ databases">
        <title>The genomes of 5 underutilized Papilionoideae crops provide insights into root nodulation and disease resistanc.</title>
        <authorList>
            <person name="Jiang F."/>
        </authorList>
    </citation>
    <scope>NUCLEOTIDE SEQUENCE [LARGE SCALE GENOMIC DNA]</scope>
    <source>
        <strain evidence="3">DUOXIRENSHENG_FW03</strain>
        <tissue evidence="3">Leaves</tissue>
    </source>
</reference>
<dbReference type="PANTHER" id="PTHR33463">
    <property type="entry name" value="NB-ARC DOMAIN-CONTAINING PROTEIN-RELATED"/>
    <property type="match status" value="1"/>
</dbReference>